<comment type="caution">
    <text evidence="1">The sequence shown here is derived from an EMBL/GenBank/DDBJ whole genome shotgun (WGS) entry which is preliminary data.</text>
</comment>
<accession>A0A8T1TYJ2</accession>
<reference evidence="1" key="1">
    <citation type="submission" date="2021-01" db="EMBL/GenBank/DDBJ databases">
        <title>Phytophthora aleatoria, a newly-described species from Pinus radiata is distinct from Phytophthora cactorum isolates based on comparative genomics.</title>
        <authorList>
            <person name="Mcdougal R."/>
            <person name="Panda P."/>
            <person name="Williams N."/>
            <person name="Studholme D.J."/>
        </authorList>
    </citation>
    <scope>NUCLEOTIDE SEQUENCE</scope>
    <source>
        <strain evidence="1">NZFS 3830</strain>
    </source>
</reference>
<gene>
    <name evidence="1" type="ORF">JG687_00013701</name>
</gene>
<dbReference type="AlphaFoldDB" id="A0A8T1TYJ2"/>
<protein>
    <recommendedName>
        <fullName evidence="3">P-loop containing nucleoside triphosphate hydrolase</fullName>
    </recommendedName>
</protein>
<dbReference type="Proteomes" id="UP000688947">
    <property type="component" value="Unassembled WGS sequence"/>
</dbReference>
<sequence>MTVHKVQGLTCSYVVFHSNSIPNISFAYVALSRITHPNSIIITQPLTLEKLTATPEQIAIFQCEGQRVLEVVAQTTAAASSAVDRMKAVARAHNSAMTPR</sequence>
<organism evidence="1 2">
    <name type="scientific">Phytophthora cactorum</name>
    <dbReference type="NCBI Taxonomy" id="29920"/>
    <lineage>
        <taxon>Eukaryota</taxon>
        <taxon>Sar</taxon>
        <taxon>Stramenopiles</taxon>
        <taxon>Oomycota</taxon>
        <taxon>Peronosporomycetes</taxon>
        <taxon>Peronosporales</taxon>
        <taxon>Peronosporaceae</taxon>
        <taxon>Phytophthora</taxon>
    </lineage>
</organism>
<evidence type="ECO:0000313" key="1">
    <source>
        <dbReference type="EMBL" id="KAG6951315.1"/>
    </source>
</evidence>
<dbReference type="EMBL" id="JAENGZ010001028">
    <property type="protein sequence ID" value="KAG6951315.1"/>
    <property type="molecule type" value="Genomic_DNA"/>
</dbReference>
<evidence type="ECO:0008006" key="3">
    <source>
        <dbReference type="Google" id="ProtNLM"/>
    </source>
</evidence>
<name>A0A8T1TYJ2_9STRA</name>
<evidence type="ECO:0000313" key="2">
    <source>
        <dbReference type="Proteomes" id="UP000688947"/>
    </source>
</evidence>
<dbReference type="OrthoDB" id="432234at2759"/>
<proteinExistence type="predicted"/>